<keyword evidence="2" id="KW-1185">Reference proteome</keyword>
<sequence>MLESAVMKVCNKPMLAFVLALIMVYWFNGAKGRPLLLRRALSSSESSASQALRDLRSRKKDPFVKVDSSFREIPTSSSNPTQNK</sequence>
<proteinExistence type="predicted"/>
<dbReference type="Proteomes" id="UP001279734">
    <property type="component" value="Unassembled WGS sequence"/>
</dbReference>
<comment type="caution">
    <text evidence="1">The sequence shown here is derived from an EMBL/GenBank/DDBJ whole genome shotgun (WGS) entry which is preliminary data.</text>
</comment>
<protein>
    <submittedName>
        <fullName evidence="1">Uncharacterized protein</fullName>
    </submittedName>
</protein>
<evidence type="ECO:0000313" key="2">
    <source>
        <dbReference type="Proteomes" id="UP001279734"/>
    </source>
</evidence>
<organism evidence="1 2">
    <name type="scientific">Nepenthes gracilis</name>
    <name type="common">Slender pitcher plant</name>
    <dbReference type="NCBI Taxonomy" id="150966"/>
    <lineage>
        <taxon>Eukaryota</taxon>
        <taxon>Viridiplantae</taxon>
        <taxon>Streptophyta</taxon>
        <taxon>Embryophyta</taxon>
        <taxon>Tracheophyta</taxon>
        <taxon>Spermatophyta</taxon>
        <taxon>Magnoliopsida</taxon>
        <taxon>eudicotyledons</taxon>
        <taxon>Gunneridae</taxon>
        <taxon>Pentapetalae</taxon>
        <taxon>Caryophyllales</taxon>
        <taxon>Nepenthaceae</taxon>
        <taxon>Nepenthes</taxon>
    </lineage>
</organism>
<gene>
    <name evidence="1" type="ORF">Nepgr_017899</name>
</gene>
<evidence type="ECO:0000313" key="1">
    <source>
        <dbReference type="EMBL" id="GMH16058.1"/>
    </source>
</evidence>
<name>A0AAD3SRC3_NEPGR</name>
<dbReference type="AlphaFoldDB" id="A0AAD3SRC3"/>
<reference evidence="1" key="1">
    <citation type="submission" date="2023-05" db="EMBL/GenBank/DDBJ databases">
        <title>Nepenthes gracilis genome sequencing.</title>
        <authorList>
            <person name="Fukushima K."/>
        </authorList>
    </citation>
    <scope>NUCLEOTIDE SEQUENCE</scope>
    <source>
        <strain evidence="1">SING2019-196</strain>
    </source>
</reference>
<accession>A0AAD3SRC3</accession>
<dbReference type="EMBL" id="BSYO01000016">
    <property type="protein sequence ID" value="GMH16058.1"/>
    <property type="molecule type" value="Genomic_DNA"/>
</dbReference>